<dbReference type="EnsemblMetazoa" id="CapteT204424">
    <property type="protein sequence ID" value="CapteP204424"/>
    <property type="gene ID" value="CapteG204424"/>
</dbReference>
<proteinExistence type="predicted"/>
<dbReference type="HOGENOM" id="CLU_527038_0_0_1"/>
<reference evidence="3" key="3">
    <citation type="submission" date="2015-06" db="UniProtKB">
        <authorList>
            <consortium name="EnsemblMetazoa"/>
        </authorList>
    </citation>
    <scope>IDENTIFICATION</scope>
</reference>
<feature type="compositionally biased region" description="Basic and acidic residues" evidence="1">
    <location>
        <begin position="171"/>
        <end position="187"/>
    </location>
</feature>
<evidence type="ECO:0000313" key="3">
    <source>
        <dbReference type="EnsemblMetazoa" id="CapteP204424"/>
    </source>
</evidence>
<feature type="region of interest" description="Disordered" evidence="1">
    <location>
        <begin position="171"/>
        <end position="200"/>
    </location>
</feature>
<feature type="compositionally biased region" description="Basic and acidic residues" evidence="1">
    <location>
        <begin position="394"/>
        <end position="403"/>
    </location>
</feature>
<gene>
    <name evidence="2" type="ORF">CAPTEDRAFT_204424</name>
</gene>
<feature type="region of interest" description="Disordered" evidence="1">
    <location>
        <begin position="242"/>
        <end position="288"/>
    </location>
</feature>
<dbReference type="AlphaFoldDB" id="R7V878"/>
<sequence length="517" mass="59233">MAGIRFEKNPRVRRINEMLLNLSEENFEEDEREKVLVHPAKETWTAWQRIEPLLHKEVTPKRRRNLPPVIRSPEGIPGREQAANSPRHRNFEVEFVDGPIWKMGLEPNTSRYILGNGRYRAHKLAQRLIKERETQRNTGRMCLEQKTLMAFIQKYFKREFEVYLKFELQKETQKKKAEKERSRRNSADHVPLPEIELDLLPQPEKTLAHLPPLRESASAAKAANHKAYVNHRLGVLDEELQHAHSGKRPDTKHSNRSQSEPPPGLGSLVDPLSQQNGGTRKSEKTLREEMRNQVQIQEIADHLIHALSKIKKTRDEELRRRFQCNEVPLQPQSALTTKSEPDLSERPIRRLHIEPLPRLVQAGQNIKYQTSSGDIISVPRFGQYPALDSNPDTRIGRKRDPLLQKKKKPPPLEVLAGTNPAQNGTTLSDQVLQSMITTTKYTPSEANLSIASKHDNVRNDDIGGMMVDGFQPMPIGKPRHRQKRPISPPMTTQQQQGILPEISGKSVNKVITSNRVL</sequence>
<dbReference type="Proteomes" id="UP000014760">
    <property type="component" value="Unassembled WGS sequence"/>
</dbReference>
<reference evidence="2 4" key="2">
    <citation type="journal article" date="2013" name="Nature">
        <title>Insights into bilaterian evolution from three spiralian genomes.</title>
        <authorList>
            <person name="Simakov O."/>
            <person name="Marletaz F."/>
            <person name="Cho S.J."/>
            <person name="Edsinger-Gonzales E."/>
            <person name="Havlak P."/>
            <person name="Hellsten U."/>
            <person name="Kuo D.H."/>
            <person name="Larsson T."/>
            <person name="Lv J."/>
            <person name="Arendt D."/>
            <person name="Savage R."/>
            <person name="Osoegawa K."/>
            <person name="de Jong P."/>
            <person name="Grimwood J."/>
            <person name="Chapman J.A."/>
            <person name="Shapiro H."/>
            <person name="Aerts A."/>
            <person name="Otillar R.P."/>
            <person name="Terry A.Y."/>
            <person name="Boore J.L."/>
            <person name="Grigoriev I.V."/>
            <person name="Lindberg D.R."/>
            <person name="Seaver E.C."/>
            <person name="Weisblat D.A."/>
            <person name="Putnam N.H."/>
            <person name="Rokhsar D.S."/>
        </authorList>
    </citation>
    <scope>NUCLEOTIDE SEQUENCE</scope>
    <source>
        <strain evidence="2 4">I ESC-2004</strain>
    </source>
</reference>
<dbReference type="EMBL" id="KB294357">
    <property type="protein sequence ID" value="ELU14682.1"/>
    <property type="molecule type" value="Genomic_DNA"/>
</dbReference>
<reference evidence="4" key="1">
    <citation type="submission" date="2012-12" db="EMBL/GenBank/DDBJ databases">
        <authorList>
            <person name="Hellsten U."/>
            <person name="Grimwood J."/>
            <person name="Chapman J.A."/>
            <person name="Shapiro H."/>
            <person name="Aerts A."/>
            <person name="Otillar R.P."/>
            <person name="Terry A.Y."/>
            <person name="Boore J.L."/>
            <person name="Simakov O."/>
            <person name="Marletaz F."/>
            <person name="Cho S.-J."/>
            <person name="Edsinger-Gonzales E."/>
            <person name="Havlak P."/>
            <person name="Kuo D.-H."/>
            <person name="Larsson T."/>
            <person name="Lv J."/>
            <person name="Arendt D."/>
            <person name="Savage R."/>
            <person name="Osoegawa K."/>
            <person name="de Jong P."/>
            <person name="Lindberg D.R."/>
            <person name="Seaver E.C."/>
            <person name="Weisblat D.A."/>
            <person name="Putnam N.H."/>
            <person name="Grigoriev I.V."/>
            <person name="Rokhsar D.S."/>
        </authorList>
    </citation>
    <scope>NUCLEOTIDE SEQUENCE</scope>
    <source>
        <strain evidence="4">I ESC-2004</strain>
    </source>
</reference>
<evidence type="ECO:0000313" key="4">
    <source>
        <dbReference type="Proteomes" id="UP000014760"/>
    </source>
</evidence>
<evidence type="ECO:0000313" key="2">
    <source>
        <dbReference type="EMBL" id="ELU14682.1"/>
    </source>
</evidence>
<organism evidence="2">
    <name type="scientific">Capitella teleta</name>
    <name type="common">Polychaete worm</name>
    <dbReference type="NCBI Taxonomy" id="283909"/>
    <lineage>
        <taxon>Eukaryota</taxon>
        <taxon>Metazoa</taxon>
        <taxon>Spiralia</taxon>
        <taxon>Lophotrochozoa</taxon>
        <taxon>Annelida</taxon>
        <taxon>Polychaeta</taxon>
        <taxon>Sedentaria</taxon>
        <taxon>Scolecida</taxon>
        <taxon>Capitellidae</taxon>
        <taxon>Capitella</taxon>
    </lineage>
</organism>
<protein>
    <submittedName>
        <fullName evidence="2 3">Uncharacterized protein</fullName>
    </submittedName>
</protein>
<dbReference type="EMBL" id="AMQN01004769">
    <property type="status" value="NOT_ANNOTATED_CDS"/>
    <property type="molecule type" value="Genomic_DNA"/>
</dbReference>
<keyword evidence="4" id="KW-1185">Reference proteome</keyword>
<accession>R7V878</accession>
<evidence type="ECO:0000256" key="1">
    <source>
        <dbReference type="SAM" id="MobiDB-lite"/>
    </source>
</evidence>
<name>R7V878_CAPTE</name>
<feature type="region of interest" description="Disordered" evidence="1">
    <location>
        <begin position="383"/>
        <end position="425"/>
    </location>
</feature>
<feature type="region of interest" description="Disordered" evidence="1">
    <location>
        <begin position="65"/>
        <end position="86"/>
    </location>
</feature>
<feature type="compositionally biased region" description="Basic and acidic residues" evidence="1">
    <location>
        <begin position="242"/>
        <end position="253"/>
    </location>
</feature>